<dbReference type="CDD" id="cd18024">
    <property type="entry name" value="DEXHc_Mtr4-like"/>
    <property type="match status" value="1"/>
</dbReference>
<keyword evidence="6 12" id="KW-0347">Helicase</keyword>
<accession>A0A9P5SLS7</accession>
<comment type="subcellular location">
    <subcellularLocation>
        <location evidence="1">Nucleus</location>
    </subcellularLocation>
</comment>
<comment type="similarity">
    <text evidence="2">Belongs to the helicase family. SKI2 subfamily.</text>
</comment>
<dbReference type="GO" id="GO:0005524">
    <property type="term" value="F:ATP binding"/>
    <property type="evidence" value="ECO:0007669"/>
    <property type="project" value="UniProtKB-KW"/>
</dbReference>
<dbReference type="SMART" id="SM01142">
    <property type="entry name" value="DSHCT"/>
    <property type="match status" value="1"/>
</dbReference>
<dbReference type="InterPro" id="IPR016438">
    <property type="entry name" value="SKI2-like"/>
</dbReference>
<dbReference type="SMART" id="SM00487">
    <property type="entry name" value="DEXDc"/>
    <property type="match status" value="1"/>
</dbReference>
<evidence type="ECO:0000256" key="7">
    <source>
        <dbReference type="ARBA" id="ARBA00022840"/>
    </source>
</evidence>
<dbReference type="Pfam" id="PF21408">
    <property type="entry name" value="MTR4-like_stalk"/>
    <property type="match status" value="1"/>
</dbReference>
<feature type="domain" description="Helicase ATP-binding" evidence="10">
    <location>
        <begin position="157"/>
        <end position="313"/>
    </location>
</feature>
<evidence type="ECO:0000259" key="10">
    <source>
        <dbReference type="PROSITE" id="PS51192"/>
    </source>
</evidence>
<feature type="region of interest" description="Disordered" evidence="9">
    <location>
        <begin position="60"/>
        <end position="83"/>
    </location>
</feature>
<dbReference type="SUPFAM" id="SSF52540">
    <property type="entry name" value="P-loop containing nucleoside triphosphate hydrolases"/>
    <property type="match status" value="1"/>
</dbReference>
<dbReference type="Pfam" id="PF13234">
    <property type="entry name" value="MTR4_beta-barrel"/>
    <property type="match status" value="1"/>
</dbReference>
<dbReference type="GO" id="GO:0005634">
    <property type="term" value="C:nucleus"/>
    <property type="evidence" value="ECO:0007669"/>
    <property type="project" value="UniProtKB-SubCell"/>
</dbReference>
<evidence type="ECO:0000256" key="9">
    <source>
        <dbReference type="SAM" id="MobiDB-lite"/>
    </source>
</evidence>
<dbReference type="GO" id="GO:0006401">
    <property type="term" value="P:RNA catabolic process"/>
    <property type="evidence" value="ECO:0007669"/>
    <property type="project" value="InterPro"/>
</dbReference>
<evidence type="ECO:0000256" key="4">
    <source>
        <dbReference type="ARBA" id="ARBA00022741"/>
    </source>
</evidence>
<evidence type="ECO:0000256" key="8">
    <source>
        <dbReference type="ARBA" id="ARBA00023242"/>
    </source>
</evidence>
<dbReference type="CDD" id="cd18795">
    <property type="entry name" value="SF2_C_Ski2"/>
    <property type="match status" value="1"/>
</dbReference>
<dbReference type="FunFam" id="3.40.50.300:FF:000141">
    <property type="entry name" value="ATP-dependent RNA helicase DOB1"/>
    <property type="match status" value="1"/>
</dbReference>
<evidence type="ECO:0000256" key="6">
    <source>
        <dbReference type="ARBA" id="ARBA00022806"/>
    </source>
</evidence>
<evidence type="ECO:0000259" key="11">
    <source>
        <dbReference type="PROSITE" id="PS51194"/>
    </source>
</evidence>
<dbReference type="GO" id="GO:0003724">
    <property type="term" value="F:RNA helicase activity"/>
    <property type="evidence" value="ECO:0007669"/>
    <property type="project" value="InterPro"/>
</dbReference>
<dbReference type="Gene3D" id="2.40.30.300">
    <property type="match status" value="1"/>
</dbReference>
<dbReference type="PROSITE" id="PS51192">
    <property type="entry name" value="HELICASE_ATP_BIND_1"/>
    <property type="match status" value="1"/>
</dbReference>
<dbReference type="PANTHER" id="PTHR12131">
    <property type="entry name" value="ATP-DEPENDENT RNA AND DNA HELICASE"/>
    <property type="match status" value="1"/>
</dbReference>
<evidence type="ECO:0000313" key="13">
    <source>
        <dbReference type="Proteomes" id="UP000696485"/>
    </source>
</evidence>
<evidence type="ECO:0000313" key="12">
    <source>
        <dbReference type="EMBL" id="KAF9332703.1"/>
    </source>
</evidence>
<dbReference type="SMART" id="SM00490">
    <property type="entry name" value="HELICc"/>
    <property type="match status" value="1"/>
</dbReference>
<evidence type="ECO:0000256" key="5">
    <source>
        <dbReference type="ARBA" id="ARBA00022801"/>
    </source>
</evidence>
<dbReference type="PROSITE" id="PS51194">
    <property type="entry name" value="HELICASE_CTER"/>
    <property type="match status" value="1"/>
</dbReference>
<dbReference type="PANTHER" id="PTHR12131:SF7">
    <property type="entry name" value="EXOSOME RNA HELICASE MTR4"/>
    <property type="match status" value="1"/>
</dbReference>
<keyword evidence="13" id="KW-1185">Reference proteome</keyword>
<dbReference type="Proteomes" id="UP000696485">
    <property type="component" value="Unassembled WGS sequence"/>
</dbReference>
<keyword evidence="7" id="KW-0067">ATP-binding</keyword>
<keyword evidence="3" id="KW-0698">rRNA processing</keyword>
<name>A0A9P5SLS7_9FUNG</name>
<dbReference type="FunFam" id="1.10.3380.30:FF:000002">
    <property type="entry name" value="superkiller viralicidic activity 2-like 2"/>
    <property type="match status" value="1"/>
</dbReference>
<organism evidence="12 13">
    <name type="scientific">Podila minutissima</name>
    <dbReference type="NCBI Taxonomy" id="64525"/>
    <lineage>
        <taxon>Eukaryota</taxon>
        <taxon>Fungi</taxon>
        <taxon>Fungi incertae sedis</taxon>
        <taxon>Mucoromycota</taxon>
        <taxon>Mortierellomycotina</taxon>
        <taxon>Mortierellomycetes</taxon>
        <taxon>Mortierellales</taxon>
        <taxon>Mortierellaceae</taxon>
        <taxon>Podila</taxon>
    </lineage>
</organism>
<dbReference type="FunFam" id="3.40.50.300:FF:000083">
    <property type="entry name" value="ATP-dependent RNA helicase DOB1"/>
    <property type="match status" value="1"/>
</dbReference>
<proteinExistence type="inferred from homology"/>
<dbReference type="Gene3D" id="3.40.50.300">
    <property type="entry name" value="P-loop containing nucleotide triphosphate hydrolases"/>
    <property type="match status" value="2"/>
</dbReference>
<reference evidence="12" key="1">
    <citation type="journal article" date="2020" name="Fungal Divers.">
        <title>Resolving the Mortierellaceae phylogeny through synthesis of multi-gene phylogenetics and phylogenomics.</title>
        <authorList>
            <person name="Vandepol N."/>
            <person name="Liber J."/>
            <person name="Desiro A."/>
            <person name="Na H."/>
            <person name="Kennedy M."/>
            <person name="Barry K."/>
            <person name="Grigoriev I.V."/>
            <person name="Miller A.N."/>
            <person name="O'Donnell K."/>
            <person name="Stajich J.E."/>
            <person name="Bonito G."/>
        </authorList>
    </citation>
    <scope>NUCLEOTIDE SEQUENCE</scope>
    <source>
        <strain evidence="12">NVP1</strain>
    </source>
</reference>
<gene>
    <name evidence="12" type="primary">MTR4_2</name>
    <name evidence="12" type="ORF">BG006_004420</name>
</gene>
<dbReference type="Pfam" id="PF00271">
    <property type="entry name" value="Helicase_C"/>
    <property type="match status" value="1"/>
</dbReference>
<keyword evidence="8" id="KW-0539">Nucleus</keyword>
<evidence type="ECO:0000256" key="1">
    <source>
        <dbReference type="ARBA" id="ARBA00004123"/>
    </source>
</evidence>
<dbReference type="GO" id="GO:0016787">
    <property type="term" value="F:hydrolase activity"/>
    <property type="evidence" value="ECO:0007669"/>
    <property type="project" value="UniProtKB-KW"/>
</dbReference>
<dbReference type="InterPro" id="IPR001650">
    <property type="entry name" value="Helicase_C-like"/>
</dbReference>
<keyword evidence="5" id="KW-0378">Hydrolase</keyword>
<feature type="domain" description="Helicase C-terminal" evidence="11">
    <location>
        <begin position="393"/>
        <end position="597"/>
    </location>
</feature>
<dbReference type="InterPro" id="IPR050699">
    <property type="entry name" value="RNA-DNA_Helicase"/>
</dbReference>
<dbReference type="InterPro" id="IPR048392">
    <property type="entry name" value="MTR4-like_stalk"/>
</dbReference>
<dbReference type="Gene3D" id="1.10.3380.30">
    <property type="match status" value="1"/>
</dbReference>
<dbReference type="InterPro" id="IPR025696">
    <property type="entry name" value="Beta-barrel_MTR4"/>
</dbReference>
<dbReference type="InterPro" id="IPR014001">
    <property type="entry name" value="Helicase_ATP-bd"/>
</dbReference>
<feature type="region of interest" description="Disordered" evidence="9">
    <location>
        <begin position="358"/>
        <end position="388"/>
    </location>
</feature>
<sequence>MFNDDAFDIFDESHKEDFSAVETTEVARPSKKRPELAVNQAELDSLKAVLTKDGADREMANMSDEEDANHPTKRSRTAAPMPTVTDSFEQDLEREVASAAGLMPSAEGANVVLSHQVRHQVALPPAWDYTPISQHIPEDPPARTYPFTLDPFQKLSTYSIERGESVLVSAHTSAGKTVVAEFAIATALRGKQRVIYTSPIKALSNQKYRELLEEFGDVGLMTGDVTINPSASCLVMTTEILRSMLYRGSEVMREVAWVVFDEIHYMRDTERGVVWEETIILLPPKCHYVFLSATIPNAMEFAEWICKNKEQPCHVVYTDFRPTPLQHYLFPQGGEGIHLVVDEKGQFREDNFQRALGALTDANGPAADDPRSRGGKKDAKKGKKGAPNNGPSDIYKIIKMILVKNYHPVIVFSFSKRECENLALQMSKLDFNNETESSMVNQVFQNAISSLAEDDRTLPQIEHIIPLLRRGIGIHHAGLLPILKEVIEILFQEGLLKVLFATETFSIGLNMPAKTVVFTSVRKWDGKETRWVSGGEYIQMSGRAGRRGLDERGIVIMMLDEKMEPAVAKGMVKGTTDPLNSAFHLSYNMILNLTRVEGISPEYMLERCFYQFQNSGNIPQLEKESATLEAEKAQMVFDDEAAIAGYHDVRQQLTNLRKDVRDVVTHPTHALPYMQPGRVLKVSYEDQDFGWGVVSGYNKRLPTTVRGQPPPANMDPIYILDVLLYCAPNTEVVPGFDGLAPGIKACPEGVKGELKVIPILLSCVAEIATPRIFLPKELRTPDSRRTIHKSLQELQRRFPDGVPLLDPVVNMNITDKEFVNVVEKIKVLENVLRDHPMTVSKTPEALQELYSRYLKKVELNTRIKSVKKQIVEANSIAQLDELKCRKRVLRRLGYTSSTDVIEMKGRVACEITSGDELLLTEMIFNGAFNDLTVEQTVALLSCFVFQEKSDSTPSLRDELATPLRLMQEAARKIAKVSQECKLSMDEEEYVQSFRSELMDVVYAWATGARFSQICKMTDAFEGSIIRAFRRLEELLRQMATASKSIGNTELESKFAAGIVCIKRDIIFASSLYL</sequence>
<dbReference type="PIRSF" id="PIRSF005198">
    <property type="entry name" value="Antiviral_helicase_SKI2"/>
    <property type="match status" value="1"/>
</dbReference>
<dbReference type="InterPro" id="IPR012961">
    <property type="entry name" value="Ski2/MTR4_C"/>
</dbReference>
<evidence type="ECO:0000256" key="2">
    <source>
        <dbReference type="ARBA" id="ARBA00010140"/>
    </source>
</evidence>
<dbReference type="Pfam" id="PF00270">
    <property type="entry name" value="DEAD"/>
    <property type="match status" value="1"/>
</dbReference>
<dbReference type="AlphaFoldDB" id="A0A9P5SLS7"/>
<dbReference type="GO" id="GO:0000460">
    <property type="term" value="P:maturation of 5.8S rRNA"/>
    <property type="evidence" value="ECO:0007669"/>
    <property type="project" value="TreeGrafter"/>
</dbReference>
<dbReference type="GO" id="GO:0003723">
    <property type="term" value="F:RNA binding"/>
    <property type="evidence" value="ECO:0007669"/>
    <property type="project" value="InterPro"/>
</dbReference>
<keyword evidence="4" id="KW-0547">Nucleotide-binding</keyword>
<dbReference type="CDD" id="cd13154">
    <property type="entry name" value="KOW_Mtr4"/>
    <property type="match status" value="1"/>
</dbReference>
<dbReference type="FunFam" id="2.40.30.300:FF:000001">
    <property type="entry name" value="Mtr4 exosome RNA helicase"/>
    <property type="match status" value="1"/>
</dbReference>
<dbReference type="Pfam" id="PF08148">
    <property type="entry name" value="DSHCT"/>
    <property type="match status" value="1"/>
</dbReference>
<dbReference type="InterPro" id="IPR011545">
    <property type="entry name" value="DEAD/DEAH_box_helicase_dom"/>
</dbReference>
<comment type="caution">
    <text evidence="12">The sequence shown here is derived from an EMBL/GenBank/DDBJ whole genome shotgun (WGS) entry which is preliminary data.</text>
</comment>
<dbReference type="InterPro" id="IPR027417">
    <property type="entry name" value="P-loop_NTPase"/>
</dbReference>
<feature type="compositionally biased region" description="Basic and acidic residues" evidence="9">
    <location>
        <begin position="368"/>
        <end position="377"/>
    </location>
</feature>
<protein>
    <submittedName>
        <fullName evidence="12">ATP-dependent RNA helicase mtr4</fullName>
    </submittedName>
</protein>
<evidence type="ECO:0000256" key="3">
    <source>
        <dbReference type="ARBA" id="ARBA00022552"/>
    </source>
</evidence>
<dbReference type="EMBL" id="JAAAUY010000244">
    <property type="protein sequence ID" value="KAF9332703.1"/>
    <property type="molecule type" value="Genomic_DNA"/>
</dbReference>